<evidence type="ECO:0000313" key="6">
    <source>
        <dbReference type="Proteomes" id="UP000198609"/>
    </source>
</evidence>
<gene>
    <name evidence="5" type="ORF">SAMN04490356_0788</name>
</gene>
<keyword evidence="6" id="KW-1185">Reference proteome</keyword>
<evidence type="ECO:0000259" key="4">
    <source>
        <dbReference type="PROSITE" id="PS51118"/>
    </source>
</evidence>
<reference evidence="6" key="1">
    <citation type="submission" date="2016-10" db="EMBL/GenBank/DDBJ databases">
        <authorList>
            <person name="Varghese N."/>
            <person name="Submissions S."/>
        </authorList>
    </citation>
    <scope>NUCLEOTIDE SEQUENCE [LARGE SCALE GENOMIC DNA]</scope>
    <source>
        <strain evidence="6">DSM 40318</strain>
    </source>
</reference>
<dbReference type="Pfam" id="PF01638">
    <property type="entry name" value="HxlR"/>
    <property type="match status" value="2"/>
</dbReference>
<evidence type="ECO:0000256" key="3">
    <source>
        <dbReference type="ARBA" id="ARBA00023163"/>
    </source>
</evidence>
<dbReference type="PANTHER" id="PTHR33204">
    <property type="entry name" value="TRANSCRIPTIONAL REGULATOR, MARR FAMILY"/>
    <property type="match status" value="1"/>
</dbReference>
<proteinExistence type="predicted"/>
<keyword evidence="3" id="KW-0804">Transcription</keyword>
<dbReference type="GO" id="GO:0003677">
    <property type="term" value="F:DNA binding"/>
    <property type="evidence" value="ECO:0007669"/>
    <property type="project" value="UniProtKB-KW"/>
</dbReference>
<dbReference type="InterPro" id="IPR036388">
    <property type="entry name" value="WH-like_DNA-bd_sf"/>
</dbReference>
<keyword evidence="1" id="KW-0805">Transcription regulation</keyword>
<evidence type="ECO:0000256" key="1">
    <source>
        <dbReference type="ARBA" id="ARBA00023015"/>
    </source>
</evidence>
<dbReference type="PROSITE" id="PS51118">
    <property type="entry name" value="HTH_HXLR"/>
    <property type="match status" value="2"/>
</dbReference>
<organism evidence="5 6">
    <name type="scientific">Streptomyces melanosporofaciens</name>
    <dbReference type="NCBI Taxonomy" id="67327"/>
    <lineage>
        <taxon>Bacteria</taxon>
        <taxon>Bacillati</taxon>
        <taxon>Actinomycetota</taxon>
        <taxon>Actinomycetes</taxon>
        <taxon>Kitasatosporales</taxon>
        <taxon>Streptomycetaceae</taxon>
        <taxon>Streptomyces</taxon>
        <taxon>Streptomyces violaceusniger group</taxon>
    </lineage>
</organism>
<dbReference type="InterPro" id="IPR011991">
    <property type="entry name" value="ArsR-like_HTH"/>
</dbReference>
<evidence type="ECO:0000313" key="5">
    <source>
        <dbReference type="EMBL" id="SEB58886.1"/>
    </source>
</evidence>
<sequence length="319" mass="35139">MTADASRAGPRVLRSAAAVSHTVETVGDAWSWLVLREMIFDGVSRFDELQRRLGIARSTLTARLARLTEGGLVVKDARPGSPHPRYGLTEQGWDFFGCLMTAMRWGDQWAAGDGGRPLTLCHTGCGARLDAELACAACREPLRAREVQAFLVDGADEPSPAAPRLRSRTPELSLLERRRPCSIARTQKVIGDRWSSLVLRAAFLGIRRFDDFRRELGIAESILSGRLSRLTDLGVLTRRGYQDNPPRDEYLLTEKGLALYPIYLSMLAWGDRWLAHPGDGSIVLEHKLCGCSVEPVLVCTACRGELTPQAVTPHTTPPP</sequence>
<dbReference type="InterPro" id="IPR002577">
    <property type="entry name" value="HTH_HxlR"/>
</dbReference>
<dbReference type="Proteomes" id="UP000198609">
    <property type="component" value="Unassembled WGS sequence"/>
</dbReference>
<evidence type="ECO:0000256" key="2">
    <source>
        <dbReference type="ARBA" id="ARBA00023125"/>
    </source>
</evidence>
<dbReference type="EMBL" id="FNST01000002">
    <property type="protein sequence ID" value="SEB58886.1"/>
    <property type="molecule type" value="Genomic_DNA"/>
</dbReference>
<dbReference type="PANTHER" id="PTHR33204:SF36">
    <property type="entry name" value="TRANSCRIPTIONAL REGULATORY PROTEIN"/>
    <property type="match status" value="1"/>
</dbReference>
<accession>A0A1H4KKW8</accession>
<feature type="domain" description="HTH hxlR-type" evidence="4">
    <location>
        <begin position="181"/>
        <end position="278"/>
    </location>
</feature>
<feature type="domain" description="HTH hxlR-type" evidence="4">
    <location>
        <begin position="17"/>
        <end position="114"/>
    </location>
</feature>
<protein>
    <submittedName>
        <fullName evidence="5">DNA-binding transcriptional regulator, HxlR family</fullName>
    </submittedName>
</protein>
<dbReference type="CDD" id="cd00090">
    <property type="entry name" value="HTH_ARSR"/>
    <property type="match status" value="1"/>
</dbReference>
<keyword evidence="2 5" id="KW-0238">DNA-binding</keyword>
<dbReference type="RefSeq" id="WP_093460303.1">
    <property type="nucleotide sequence ID" value="NZ_FNST01000002.1"/>
</dbReference>
<dbReference type="SUPFAM" id="SSF46785">
    <property type="entry name" value="Winged helix' DNA-binding domain"/>
    <property type="match status" value="2"/>
</dbReference>
<dbReference type="Gene3D" id="1.10.10.10">
    <property type="entry name" value="Winged helix-like DNA-binding domain superfamily/Winged helix DNA-binding domain"/>
    <property type="match status" value="2"/>
</dbReference>
<dbReference type="InterPro" id="IPR036390">
    <property type="entry name" value="WH_DNA-bd_sf"/>
</dbReference>
<name>A0A1H4KKW8_STRMJ</name>
<dbReference type="AlphaFoldDB" id="A0A1H4KKW8"/>